<keyword evidence="2" id="KW-1185">Reference proteome</keyword>
<gene>
    <name evidence="1" type="ORF">DFE_1262</name>
</gene>
<organism evidence="1 2">
    <name type="scientific">Desulfovibrio ferrophilus</name>
    <dbReference type="NCBI Taxonomy" id="241368"/>
    <lineage>
        <taxon>Bacteria</taxon>
        <taxon>Pseudomonadati</taxon>
        <taxon>Thermodesulfobacteriota</taxon>
        <taxon>Desulfovibrionia</taxon>
        <taxon>Desulfovibrionales</taxon>
        <taxon>Desulfovibrionaceae</taxon>
        <taxon>Desulfovibrio</taxon>
    </lineage>
</organism>
<reference evidence="1 2" key="1">
    <citation type="journal article" date="2018" name="Sci. Adv.">
        <title>Multi-heme cytochromes provide a pathway for survival in energy-limited environments.</title>
        <authorList>
            <person name="Deng X."/>
            <person name="Dohmae N."/>
            <person name="Nealson K.H."/>
            <person name="Hashimoto K."/>
            <person name="Okamoto A."/>
        </authorList>
    </citation>
    <scope>NUCLEOTIDE SEQUENCE [LARGE SCALE GENOMIC DNA]</scope>
    <source>
        <strain evidence="1 2">IS5</strain>
    </source>
</reference>
<name>A0A2Z6AXQ0_9BACT</name>
<accession>A0A2Z6AXQ0</accession>
<evidence type="ECO:0000313" key="1">
    <source>
        <dbReference type="EMBL" id="BBD07988.1"/>
    </source>
</evidence>
<dbReference type="Pfam" id="PF20551">
    <property type="entry name" value="DUF6765"/>
    <property type="match status" value="1"/>
</dbReference>
<dbReference type="EMBL" id="AP017378">
    <property type="protein sequence ID" value="BBD07988.1"/>
    <property type="molecule type" value="Genomic_DNA"/>
</dbReference>
<protein>
    <submittedName>
        <fullName evidence="1">Uncharacterized protein</fullName>
    </submittedName>
</protein>
<dbReference type="KEGG" id="dfl:DFE_1262"/>
<proteinExistence type="predicted"/>
<dbReference type="InterPro" id="IPR046653">
    <property type="entry name" value="DUF6765"/>
</dbReference>
<dbReference type="AlphaFoldDB" id="A0A2Z6AXQ0"/>
<dbReference type="RefSeq" id="WP_126377719.1">
    <property type="nucleotide sequence ID" value="NZ_AP017378.1"/>
</dbReference>
<dbReference type="OrthoDB" id="569000at2"/>
<evidence type="ECO:0000313" key="2">
    <source>
        <dbReference type="Proteomes" id="UP000269883"/>
    </source>
</evidence>
<dbReference type="Proteomes" id="UP000269883">
    <property type="component" value="Chromosome"/>
</dbReference>
<sequence>MQLDMHYYGTWCMARAAGMTPEAATIAATAAQFVDDNAHGHDINLPDGSRIGTLPTAHHCDDGNNLLREDQWHVWVPFHFLPGNEGDDCEQKLQCRAGSQLMRDVIAHHMKQAKKRYGLELMGVTAHVLMDTYSHYGFSGLSSDDNKIVSSSIRLENVEPHLNGYLAEKAEEFTGMTRQIMTWGRGVKTLSSRKNRKWWSVIKTSVTSLVAETLSDGLGHGPALTYPDRPFLKWSFEYKSKANLQMRDNPATFMEGCKALHKLFTDFLAKNPKYADQHTSPVPFKNMKPVLKEIIGFQGNKEDRCEQWCRMAKSGVLFDRPDFIPPYNAEIWKNDLKSLSDLSPANAAKQPVARFFEAAGVHRDYVLWKLMPECGLGNTCKLQ</sequence>